<keyword evidence="9" id="KW-1185">Reference proteome</keyword>
<feature type="transmembrane region" description="Helical" evidence="6">
    <location>
        <begin position="526"/>
        <end position="549"/>
    </location>
</feature>
<dbReference type="GO" id="GO:0006825">
    <property type="term" value="P:copper ion transport"/>
    <property type="evidence" value="ECO:0007669"/>
    <property type="project" value="InterPro"/>
</dbReference>
<dbReference type="Pfam" id="PF09678">
    <property type="entry name" value="Caa3_CtaG"/>
    <property type="match status" value="1"/>
</dbReference>
<keyword evidence="5 6" id="KW-0472">Membrane</keyword>
<dbReference type="PANTHER" id="PTHR34820">
    <property type="entry name" value="INNER MEMBRANE PROTEIN YEBZ"/>
    <property type="match status" value="1"/>
</dbReference>
<name>A0AAD1ITP5_MYCMB</name>
<evidence type="ECO:0000256" key="6">
    <source>
        <dbReference type="SAM" id="Phobius"/>
    </source>
</evidence>
<evidence type="ECO:0000256" key="2">
    <source>
        <dbReference type="ARBA" id="ARBA00022475"/>
    </source>
</evidence>
<keyword evidence="3 6" id="KW-0812">Transmembrane</keyword>
<gene>
    <name evidence="8" type="ORF">MMON_20320</name>
</gene>
<protein>
    <submittedName>
        <fullName evidence="8">ABC transporter permease</fullName>
    </submittedName>
</protein>
<feature type="transmembrane region" description="Helical" evidence="6">
    <location>
        <begin position="245"/>
        <end position="263"/>
    </location>
</feature>
<feature type="transmembrane region" description="Helical" evidence="6">
    <location>
        <begin position="149"/>
        <end position="169"/>
    </location>
</feature>
<feature type="transmembrane region" description="Helical" evidence="6">
    <location>
        <begin position="176"/>
        <end position="195"/>
    </location>
</feature>
<dbReference type="InterPro" id="IPR032694">
    <property type="entry name" value="CopC/D"/>
</dbReference>
<dbReference type="InterPro" id="IPR008457">
    <property type="entry name" value="Cu-R_CopD_dom"/>
</dbReference>
<keyword evidence="4 6" id="KW-1133">Transmembrane helix</keyword>
<feature type="domain" description="Copper resistance protein D" evidence="7">
    <location>
        <begin position="238"/>
        <end position="335"/>
    </location>
</feature>
<dbReference type="AlphaFoldDB" id="A0AAD1ITP5"/>
<feature type="transmembrane region" description="Helical" evidence="6">
    <location>
        <begin position="68"/>
        <end position="88"/>
    </location>
</feature>
<feature type="transmembrane region" description="Helical" evidence="6">
    <location>
        <begin position="408"/>
        <end position="431"/>
    </location>
</feature>
<keyword evidence="2" id="KW-1003">Cell membrane</keyword>
<feature type="transmembrane region" description="Helical" evidence="6">
    <location>
        <begin position="605"/>
        <end position="627"/>
    </location>
</feature>
<dbReference type="Pfam" id="PF05425">
    <property type="entry name" value="CopD"/>
    <property type="match status" value="1"/>
</dbReference>
<reference evidence="8 9" key="1">
    <citation type="journal article" date="2019" name="Emerg. Microbes Infect.">
        <title>Comprehensive subspecies identification of 175 nontuberculous mycobacteria species based on 7547 genomic profiles.</title>
        <authorList>
            <person name="Matsumoto Y."/>
            <person name="Kinjo T."/>
            <person name="Motooka D."/>
            <person name="Nabeya D."/>
            <person name="Jung N."/>
            <person name="Uechi K."/>
            <person name="Horii T."/>
            <person name="Iida T."/>
            <person name="Fujita J."/>
            <person name="Nakamura S."/>
        </authorList>
    </citation>
    <scope>NUCLEOTIDE SEQUENCE [LARGE SCALE GENOMIC DNA]</scope>
    <source>
        <strain evidence="8 9">JCM 15658</strain>
    </source>
</reference>
<evidence type="ECO:0000256" key="4">
    <source>
        <dbReference type="ARBA" id="ARBA00022989"/>
    </source>
</evidence>
<feature type="transmembrane region" description="Helical" evidence="6">
    <location>
        <begin position="437"/>
        <end position="461"/>
    </location>
</feature>
<organism evidence="8 9">
    <name type="scientific">Mycolicibacterium monacense</name>
    <name type="common">Mycobacterium monacense</name>
    <dbReference type="NCBI Taxonomy" id="85693"/>
    <lineage>
        <taxon>Bacteria</taxon>
        <taxon>Bacillati</taxon>
        <taxon>Actinomycetota</taxon>
        <taxon>Actinomycetes</taxon>
        <taxon>Mycobacteriales</taxon>
        <taxon>Mycobacteriaceae</taxon>
        <taxon>Mycolicibacterium</taxon>
    </lineage>
</organism>
<sequence>MGTVMATSAAPRRWVVRAVLLGAALLAGVTAAAIGAQALPEALAVTGLSDPGPITTYGLSFLRAAGEIAAMVAIGHFLFAAFLVPPQASGVLGVDGYRALRIGAAACAIWAMCAALLVALTISDVSGVPLTELTPLDIWSAADLVETTAAWRTTSILAAVVAVASLPVLRWSWTPALLAGGLATLMPLAVTGHSSSGGSHDIATNSLIIHLVAGTLWAGGLLALLGHALRGGSHTDIAARRFSGLALWCFASMAVSGFVNAAVRIDVSTIFDSTYGLLVVGKVTALAGLGVIGWRQRRSSIVALQRDPTSRRPLLRLALTEAALFGVAVGLAVGLGRTPPPPVTREPVPAEAALGFDLTEAPTIARVFVEWRFDLIFGTAAVVMAGIYLAAVYRLARRGAPWSTRRTVSWLIGCVVLLFATSSGLGMYMAAMFSMHAVAQLVLTIVVPVLLVQGAPVTLALRALRAAEPNAVPGPREWLVSALNSSLLRFIAHPWTALTLLVVGLYGLCLEVVLDAAVSEHATHMLMIGYFLLSGALFFTAVGGVEPLVPRPMPKRGRIAMLFLALSQFIIAGVVVMNMREVLGGAFYRSLKLSWHANLLGDQRLGGQVIAAGGVVAMLAVLAVLIARRRRSTAIEQRTAAPSLGS</sequence>
<evidence type="ECO:0000256" key="5">
    <source>
        <dbReference type="ARBA" id="ARBA00023136"/>
    </source>
</evidence>
<proteinExistence type="predicted"/>
<evidence type="ECO:0000256" key="3">
    <source>
        <dbReference type="ARBA" id="ARBA00022692"/>
    </source>
</evidence>
<dbReference type="GO" id="GO:0005886">
    <property type="term" value="C:plasma membrane"/>
    <property type="evidence" value="ECO:0007669"/>
    <property type="project" value="UniProtKB-SubCell"/>
</dbReference>
<evidence type="ECO:0000256" key="1">
    <source>
        <dbReference type="ARBA" id="ARBA00004651"/>
    </source>
</evidence>
<comment type="subcellular location">
    <subcellularLocation>
        <location evidence="1">Cell membrane</location>
        <topology evidence="1">Multi-pass membrane protein</topology>
    </subcellularLocation>
</comment>
<accession>A0AAD1ITP5</accession>
<feature type="transmembrane region" description="Helical" evidence="6">
    <location>
        <begin position="375"/>
        <end position="396"/>
    </location>
</feature>
<feature type="transmembrane region" description="Helical" evidence="6">
    <location>
        <begin position="495"/>
        <end position="514"/>
    </location>
</feature>
<feature type="transmembrane region" description="Helical" evidence="6">
    <location>
        <begin position="100"/>
        <end position="122"/>
    </location>
</feature>
<feature type="transmembrane region" description="Helical" evidence="6">
    <location>
        <begin position="275"/>
        <end position="294"/>
    </location>
</feature>
<evidence type="ECO:0000313" key="9">
    <source>
        <dbReference type="Proteomes" id="UP000466039"/>
    </source>
</evidence>
<dbReference type="InterPro" id="IPR019108">
    <property type="entry name" value="Caa3_assmbl_CtaG-rel"/>
</dbReference>
<feature type="transmembrane region" description="Helical" evidence="6">
    <location>
        <begin position="207"/>
        <end position="225"/>
    </location>
</feature>
<dbReference type="Proteomes" id="UP000466039">
    <property type="component" value="Chromosome"/>
</dbReference>
<dbReference type="EMBL" id="AP022617">
    <property type="protein sequence ID" value="BBZ60731.1"/>
    <property type="molecule type" value="Genomic_DNA"/>
</dbReference>
<dbReference type="PANTHER" id="PTHR34820:SF4">
    <property type="entry name" value="INNER MEMBRANE PROTEIN YEBZ"/>
    <property type="match status" value="1"/>
</dbReference>
<evidence type="ECO:0000313" key="8">
    <source>
        <dbReference type="EMBL" id="BBZ60731.1"/>
    </source>
</evidence>
<feature type="transmembrane region" description="Helical" evidence="6">
    <location>
        <begin position="314"/>
        <end position="335"/>
    </location>
</feature>
<feature type="transmembrane region" description="Helical" evidence="6">
    <location>
        <begin position="561"/>
        <end position="579"/>
    </location>
</feature>
<evidence type="ECO:0000259" key="7">
    <source>
        <dbReference type="Pfam" id="PF05425"/>
    </source>
</evidence>